<evidence type="ECO:0000313" key="8">
    <source>
        <dbReference type="Proteomes" id="UP001150925"/>
    </source>
</evidence>
<evidence type="ECO:0000256" key="5">
    <source>
        <dbReference type="SAM" id="MobiDB-lite"/>
    </source>
</evidence>
<organism evidence="7 8">
    <name type="scientific">Dispira parvispora</name>
    <dbReference type="NCBI Taxonomy" id="1520584"/>
    <lineage>
        <taxon>Eukaryota</taxon>
        <taxon>Fungi</taxon>
        <taxon>Fungi incertae sedis</taxon>
        <taxon>Zoopagomycota</taxon>
        <taxon>Kickxellomycotina</taxon>
        <taxon>Dimargaritomycetes</taxon>
        <taxon>Dimargaritales</taxon>
        <taxon>Dimargaritaceae</taxon>
        <taxon>Dispira</taxon>
    </lineage>
</organism>
<comment type="caution">
    <text evidence="7">The sequence shown here is derived from an EMBL/GenBank/DDBJ whole genome shotgun (WGS) entry which is preliminary data.</text>
</comment>
<dbReference type="SMART" id="SM00879">
    <property type="entry name" value="Brix"/>
    <property type="match status" value="1"/>
</dbReference>
<dbReference type="InterPro" id="IPR007109">
    <property type="entry name" value="Brix"/>
</dbReference>
<proteinExistence type="inferred from homology"/>
<feature type="compositionally biased region" description="Basic residues" evidence="5">
    <location>
        <begin position="1"/>
        <end position="13"/>
    </location>
</feature>
<dbReference type="GO" id="GO:0005730">
    <property type="term" value="C:nucleolus"/>
    <property type="evidence" value="ECO:0007669"/>
    <property type="project" value="UniProtKB-SubCell"/>
</dbReference>
<comment type="similarity">
    <text evidence="2 4">Belongs to the RPF2 family.</text>
</comment>
<reference evidence="7" key="1">
    <citation type="submission" date="2022-07" db="EMBL/GenBank/DDBJ databases">
        <title>Phylogenomic reconstructions and comparative analyses of Kickxellomycotina fungi.</title>
        <authorList>
            <person name="Reynolds N.K."/>
            <person name="Stajich J.E."/>
            <person name="Barry K."/>
            <person name="Grigoriev I.V."/>
            <person name="Crous P."/>
            <person name="Smith M.E."/>
        </authorList>
    </citation>
    <scope>NUCLEOTIDE SEQUENCE</scope>
    <source>
        <strain evidence="7">RSA 1196</strain>
    </source>
</reference>
<evidence type="ECO:0000256" key="2">
    <source>
        <dbReference type="ARBA" id="ARBA00010782"/>
    </source>
</evidence>
<keyword evidence="8" id="KW-1185">Reference proteome</keyword>
<dbReference type="PANTHER" id="PTHR12728">
    <property type="entry name" value="BRIX DOMAIN CONTAINING PROTEIN"/>
    <property type="match status" value="1"/>
</dbReference>
<sequence length="310" mass="35668">MLRSAKPKTARGKRAQERRQPQVIENVKRAMVLRGATTSETVNTALQDLYALKKPDAVYFSKKNEILPFEDDTKLEFLTQRNDTSLFLLGTHSKKRPHNLVMGRMFDFHILDMLELGIEYAIPAYVFDSVKCAVGSRPLFLFQGDVFDQREDYSKFKSLLIDFFHGEEIHGIDLKGIQHLISVTAGPFPDDGQPGLIFFRVFALQFKKSGTRTPRVELQEMGPAFDFRIRRTRFADHSIWKEATRVPKELQLKKTKNVSRDGLGDTYGRIHLGDQKLDDIQTRKMKALKRIRREKMMGNMIDDSTVVGLD</sequence>
<dbReference type="OrthoDB" id="407658at2759"/>
<evidence type="ECO:0000256" key="4">
    <source>
        <dbReference type="RuleBase" id="RU367086"/>
    </source>
</evidence>
<feature type="domain" description="Brix" evidence="6">
    <location>
        <begin position="28"/>
        <end position="238"/>
    </location>
</feature>
<comment type="subcellular location">
    <subcellularLocation>
        <location evidence="1 4">Nucleus</location>
        <location evidence="1 4">Nucleolus</location>
    </subcellularLocation>
</comment>
<dbReference type="Pfam" id="PF04427">
    <property type="entry name" value="Brix"/>
    <property type="match status" value="1"/>
</dbReference>
<dbReference type="EMBL" id="JANBPY010000116">
    <property type="protein sequence ID" value="KAJ1968938.1"/>
    <property type="molecule type" value="Genomic_DNA"/>
</dbReference>
<dbReference type="GO" id="GO:0000027">
    <property type="term" value="P:ribosomal large subunit assembly"/>
    <property type="evidence" value="ECO:0007669"/>
    <property type="project" value="InterPro"/>
</dbReference>
<keyword evidence="3 4" id="KW-0539">Nucleus</keyword>
<evidence type="ECO:0000256" key="1">
    <source>
        <dbReference type="ARBA" id="ARBA00004604"/>
    </source>
</evidence>
<name>A0A9W8E5I3_9FUNG</name>
<dbReference type="PROSITE" id="PS50833">
    <property type="entry name" value="BRIX"/>
    <property type="match status" value="1"/>
</dbReference>
<protein>
    <recommendedName>
        <fullName evidence="4">Ribosome production factor 2 homolog</fullName>
    </recommendedName>
    <alternativeName>
        <fullName evidence="4">Ribosome biogenesis protein RPF2 homolog</fullName>
    </alternativeName>
</protein>
<feature type="region of interest" description="Disordered" evidence="5">
    <location>
        <begin position="1"/>
        <end position="21"/>
    </location>
</feature>
<dbReference type="AlphaFoldDB" id="A0A9W8E5I3"/>
<dbReference type="GO" id="GO:0000463">
    <property type="term" value="P:maturation of LSU-rRNA from tricistronic rRNA transcript (SSU-rRNA, 5.8S rRNA, LSU-rRNA)"/>
    <property type="evidence" value="ECO:0007669"/>
    <property type="project" value="TreeGrafter"/>
</dbReference>
<evidence type="ECO:0000259" key="6">
    <source>
        <dbReference type="PROSITE" id="PS50833"/>
    </source>
</evidence>
<gene>
    <name evidence="7" type="primary">RPF2</name>
    <name evidence="7" type="ORF">IWQ62_000941</name>
</gene>
<dbReference type="InterPro" id="IPR039770">
    <property type="entry name" value="Rpf2"/>
</dbReference>
<dbReference type="GO" id="GO:0019843">
    <property type="term" value="F:rRNA binding"/>
    <property type="evidence" value="ECO:0007669"/>
    <property type="project" value="UniProtKB-UniRule"/>
</dbReference>
<accession>A0A9W8E5I3</accession>
<evidence type="ECO:0000313" key="7">
    <source>
        <dbReference type="EMBL" id="KAJ1968938.1"/>
    </source>
</evidence>
<dbReference type="PANTHER" id="PTHR12728:SF0">
    <property type="entry name" value="RIBOSOME PRODUCTION FACTOR 2 HOMOLOG"/>
    <property type="match status" value="1"/>
</dbReference>
<dbReference type="Proteomes" id="UP001150925">
    <property type="component" value="Unassembled WGS sequence"/>
</dbReference>
<evidence type="ECO:0000256" key="3">
    <source>
        <dbReference type="ARBA" id="ARBA00023242"/>
    </source>
</evidence>